<sequence length="382" mass="42035">MIYGVSDKMSRNTNYRAWGSVGHYLQGPGLLEEIESYTSGFGTKHFYIIDVFFFDTWTQKLAEIYENSKSTFQSAVFEGEVTRSKIREFQEQAVGSDIDTVIAIGGGKSIDVAKVIAANQECSLVVCPTIASTDAPTSAMSILYSEEGKMNEIMLHKKNPDLVLVDSKMIANAPVRFLVAGIGDALSTYFEGLSNVQTQHENYVWCDKKPFVSTLSGRAVAKECFDTLMADGIQAKLACERHILVPALENIIESNILMSGLGFENVGCSVAHAIGNAITVLPEGERMMHGERVGFGVVCQMIAEHYNQEMIDQVLSFCVDVGLPVCFHDLQIEPSEGNLHLIARESLEAVSWQACSRTYGEEDIVQIMRMADALGCSYLSKK</sequence>
<dbReference type="AlphaFoldDB" id="A0A2N5NJC9"/>
<dbReference type="Pfam" id="PF00465">
    <property type="entry name" value="Fe-ADH"/>
    <property type="match status" value="1"/>
</dbReference>
<dbReference type="Gene3D" id="1.20.1090.10">
    <property type="entry name" value="Dehydroquinate synthase-like - alpha domain"/>
    <property type="match status" value="1"/>
</dbReference>
<feature type="binding site" evidence="11">
    <location>
        <position position="138"/>
    </location>
    <ligand>
        <name>NAD(+)</name>
        <dbReference type="ChEBI" id="CHEBI:57540"/>
    </ligand>
</feature>
<dbReference type="EMBL" id="QRLN01000017">
    <property type="protein sequence ID" value="RHJ10269.1"/>
    <property type="molecule type" value="Genomic_DNA"/>
</dbReference>
<comment type="catalytic activity">
    <reaction evidence="8">
        <text>glycerol + NAD(+) = dihydroxyacetone + NADH + H(+)</text>
        <dbReference type="Rhea" id="RHEA:13769"/>
        <dbReference type="ChEBI" id="CHEBI:15378"/>
        <dbReference type="ChEBI" id="CHEBI:16016"/>
        <dbReference type="ChEBI" id="CHEBI:17754"/>
        <dbReference type="ChEBI" id="CHEBI:57540"/>
        <dbReference type="ChEBI" id="CHEBI:57945"/>
        <dbReference type="EC" id="1.1.1.6"/>
    </reaction>
</comment>
<reference evidence="13" key="2">
    <citation type="journal article" date="2020" name="Cell Host Microbe">
        <title>Functional and Genomic Variation between Human-Derived Isolates of Lachnospiraceae Reveals Inter- and Intra-Species Diversity.</title>
        <authorList>
            <person name="Sorbara M.T."/>
            <person name="Littmann E.R."/>
            <person name="Fontana E."/>
            <person name="Moody T.U."/>
            <person name="Kohout C.E."/>
            <person name="Gjonbalaj M."/>
            <person name="Eaton V."/>
            <person name="Seok R."/>
            <person name="Leiner I.M."/>
            <person name="Pamer E.G."/>
        </authorList>
    </citation>
    <scope>NUCLEOTIDE SEQUENCE</scope>
    <source>
        <strain evidence="14">MSK.11.9</strain>
        <strain evidence="13">MSK.22.53</strain>
    </source>
</reference>
<dbReference type="Proteomes" id="UP001296643">
    <property type="component" value="Unassembled WGS sequence"/>
</dbReference>
<feature type="domain" description="Alcohol dehydrogenase iron-type/glycerol dehydrogenase GldA" evidence="12">
    <location>
        <begin position="23"/>
        <end position="166"/>
    </location>
</feature>
<reference evidence="18 19" key="1">
    <citation type="submission" date="2018-08" db="EMBL/GenBank/DDBJ databases">
        <title>A genome reference for cultivated species of the human gut microbiota.</title>
        <authorList>
            <person name="Zou Y."/>
            <person name="Xue W."/>
            <person name="Luo G."/>
        </authorList>
    </citation>
    <scope>NUCLEOTIDE SEQUENCE [LARGE SCALE GENOMIC DNA]</scope>
    <source>
        <strain evidence="15 20">AF27-4BH</strain>
        <strain evidence="17 18">AM12-54</strain>
        <strain evidence="16 19">AM22-7AC</strain>
    </source>
</reference>
<dbReference type="EMBL" id="JAAIRM010000052">
    <property type="protein sequence ID" value="NSI20854.1"/>
    <property type="molecule type" value="Genomic_DNA"/>
</dbReference>
<evidence type="ECO:0000256" key="3">
    <source>
        <dbReference type="ARBA" id="ARBA00023002"/>
    </source>
</evidence>
<evidence type="ECO:0000313" key="13">
    <source>
        <dbReference type="EMBL" id="NSI20854.1"/>
    </source>
</evidence>
<evidence type="ECO:0000256" key="5">
    <source>
        <dbReference type="ARBA" id="ARBA00037918"/>
    </source>
</evidence>
<evidence type="ECO:0000313" key="14">
    <source>
        <dbReference type="EMBL" id="NSI66555.1"/>
    </source>
</evidence>
<evidence type="ECO:0000256" key="7">
    <source>
        <dbReference type="ARBA" id="ARBA00040132"/>
    </source>
</evidence>
<reference evidence="13" key="3">
    <citation type="submission" date="2020-02" db="EMBL/GenBank/DDBJ databases">
        <authorList>
            <person name="Littmann E."/>
            <person name="Sorbara M."/>
        </authorList>
    </citation>
    <scope>NUCLEOTIDE SEQUENCE</scope>
    <source>
        <strain evidence="14">MSK.11.9</strain>
        <strain evidence="13">MSK.22.53</strain>
    </source>
</reference>
<evidence type="ECO:0000313" key="20">
    <source>
        <dbReference type="Proteomes" id="UP000286137"/>
    </source>
</evidence>
<dbReference type="PROSITE" id="PS00913">
    <property type="entry name" value="ADH_IRON_1"/>
    <property type="match status" value="1"/>
</dbReference>
<dbReference type="Proteomes" id="UP000285697">
    <property type="component" value="Unassembled WGS sequence"/>
</dbReference>
<dbReference type="PANTHER" id="PTHR43616:SF5">
    <property type="entry name" value="GLYCEROL DEHYDROGENASE 1"/>
    <property type="match status" value="1"/>
</dbReference>
<accession>A0A2N5NJC9</accession>
<evidence type="ECO:0000256" key="6">
    <source>
        <dbReference type="ARBA" id="ARBA00039147"/>
    </source>
</evidence>
<feature type="binding site" evidence="9">
    <location>
        <position position="272"/>
    </location>
    <ligand>
        <name>glycerol</name>
        <dbReference type="ChEBI" id="CHEBI:17754"/>
    </ligand>
</feature>
<feature type="binding site" evidence="11">
    <location>
        <begin position="107"/>
        <end position="111"/>
    </location>
    <ligand>
        <name>NAD(+)</name>
        <dbReference type="ChEBI" id="CHEBI:57540"/>
    </ligand>
</feature>
<evidence type="ECO:0000256" key="11">
    <source>
        <dbReference type="PIRSR" id="PIRSR000112-3"/>
    </source>
</evidence>
<dbReference type="EMBL" id="QRIA01000038">
    <property type="protein sequence ID" value="RHG14053.1"/>
    <property type="molecule type" value="Genomic_DNA"/>
</dbReference>
<dbReference type="PIRSF" id="PIRSF000112">
    <property type="entry name" value="Glycerol_dehydrogenase"/>
    <property type="match status" value="1"/>
</dbReference>
<evidence type="ECO:0000256" key="8">
    <source>
        <dbReference type="ARBA" id="ARBA00049006"/>
    </source>
</evidence>
<proteinExistence type="inferred from homology"/>
<name>A0A2N5NJC9_MEDGN</name>
<dbReference type="EMBL" id="JAAIRY010000047">
    <property type="protein sequence ID" value="NSI66555.1"/>
    <property type="molecule type" value="Genomic_DNA"/>
</dbReference>
<evidence type="ECO:0000313" key="16">
    <source>
        <dbReference type="EMBL" id="RHG14053.1"/>
    </source>
</evidence>
<dbReference type="Proteomes" id="UP000286137">
    <property type="component" value="Unassembled WGS sequence"/>
</dbReference>
<dbReference type="Proteomes" id="UP000283992">
    <property type="component" value="Unassembled WGS sequence"/>
</dbReference>
<feature type="binding site" evidence="11">
    <location>
        <position position="144"/>
    </location>
    <ligand>
        <name>NAD(+)</name>
        <dbReference type="ChEBI" id="CHEBI:57540"/>
    </ligand>
</feature>
<feature type="binding site" evidence="10">
    <location>
        <position position="134"/>
    </location>
    <ligand>
        <name>glycerol</name>
        <dbReference type="ChEBI" id="CHEBI:17754"/>
    </ligand>
</feature>
<dbReference type="InterPro" id="IPR018211">
    <property type="entry name" value="ADH_Fe_CS"/>
</dbReference>
<evidence type="ECO:0000313" key="18">
    <source>
        <dbReference type="Proteomes" id="UP000283992"/>
    </source>
</evidence>
<evidence type="ECO:0000256" key="4">
    <source>
        <dbReference type="ARBA" id="ARBA00023027"/>
    </source>
</evidence>
<keyword evidence="9" id="KW-0862">Zinc</keyword>
<feature type="binding site" evidence="9">
    <location>
        <position position="289"/>
    </location>
    <ligand>
        <name>glycerol</name>
        <dbReference type="ChEBI" id="CHEBI:17754"/>
    </ligand>
</feature>
<feature type="binding site" evidence="9">
    <location>
        <position position="184"/>
    </location>
    <ligand>
        <name>glycerol</name>
        <dbReference type="ChEBI" id="CHEBI:17754"/>
    </ligand>
</feature>
<comment type="similarity">
    <text evidence="1">Belongs to the iron-containing alcohol dehydrogenase family.</text>
</comment>
<dbReference type="SUPFAM" id="SSF56796">
    <property type="entry name" value="Dehydroquinate synthase-like"/>
    <property type="match status" value="1"/>
</dbReference>
<dbReference type="EMBL" id="QRTJ01000070">
    <property type="protein sequence ID" value="RGQ58365.1"/>
    <property type="molecule type" value="Genomic_DNA"/>
</dbReference>
<protein>
    <recommendedName>
        <fullName evidence="7">Glycerol dehydrogenase</fullName>
        <ecNumber evidence="6">1.1.1.6</ecNumber>
    </recommendedName>
</protein>
<feature type="binding site" evidence="11">
    <location>
        <position position="50"/>
    </location>
    <ligand>
        <name>NAD(+)</name>
        <dbReference type="ChEBI" id="CHEBI:57540"/>
    </ligand>
</feature>
<dbReference type="InterPro" id="IPR001670">
    <property type="entry name" value="ADH_Fe/GldA"/>
</dbReference>
<feature type="binding site" evidence="11">
    <location>
        <begin position="129"/>
        <end position="132"/>
    </location>
    <ligand>
        <name>NAD(+)</name>
        <dbReference type="ChEBI" id="CHEBI:57540"/>
    </ligand>
</feature>
<gene>
    <name evidence="17" type="ORF">DW142_11505</name>
    <name evidence="16" type="ORF">DW270_15835</name>
    <name evidence="15" type="ORF">DWY88_17505</name>
    <name evidence="13" type="ORF">G4958_16280</name>
    <name evidence="14" type="ORF">G4981_15050</name>
</gene>
<dbReference type="EC" id="1.1.1.6" evidence="6"/>
<evidence type="ECO:0000313" key="15">
    <source>
        <dbReference type="EMBL" id="RGQ58365.1"/>
    </source>
</evidence>
<dbReference type="CDD" id="cd08170">
    <property type="entry name" value="GlyDH"/>
    <property type="match status" value="1"/>
</dbReference>
<evidence type="ECO:0000256" key="1">
    <source>
        <dbReference type="ARBA" id="ARBA00007358"/>
    </source>
</evidence>
<keyword evidence="4 11" id="KW-0520">NAD</keyword>
<evidence type="ECO:0000256" key="9">
    <source>
        <dbReference type="PIRSR" id="PIRSR000112-1"/>
    </source>
</evidence>
<comment type="pathway">
    <text evidence="5">Polyol metabolism; glycerol fermentation; glycerone phosphate from glycerol (oxidative route): step 1/2.</text>
</comment>
<organism evidence="15 20">
    <name type="scientific">Mediterraneibacter gnavus</name>
    <name type="common">Ruminococcus gnavus</name>
    <dbReference type="NCBI Taxonomy" id="33038"/>
    <lineage>
        <taxon>Bacteria</taxon>
        <taxon>Bacillati</taxon>
        <taxon>Bacillota</taxon>
        <taxon>Clostridia</taxon>
        <taxon>Lachnospirales</taxon>
        <taxon>Lachnospiraceae</taxon>
        <taxon>Mediterraneibacter</taxon>
    </lineage>
</organism>
<dbReference type="PANTHER" id="PTHR43616">
    <property type="entry name" value="GLYCEROL DEHYDROGENASE"/>
    <property type="match status" value="1"/>
</dbReference>
<evidence type="ECO:0000256" key="10">
    <source>
        <dbReference type="PIRSR" id="PIRSR000112-2"/>
    </source>
</evidence>
<dbReference type="InterPro" id="IPR016205">
    <property type="entry name" value="Glycerol_DH"/>
</dbReference>
<comment type="caution">
    <text evidence="15">The sequence shown here is derived from an EMBL/GenBank/DDBJ whole genome shotgun (WGS) entry which is preliminary data.</text>
</comment>
<dbReference type="Proteomes" id="UP001296581">
    <property type="component" value="Unassembled WGS sequence"/>
</dbReference>
<evidence type="ECO:0000313" key="19">
    <source>
        <dbReference type="Proteomes" id="UP000285697"/>
    </source>
</evidence>
<dbReference type="GO" id="GO:0008888">
    <property type="term" value="F:glycerol dehydrogenase (NAD+) activity"/>
    <property type="evidence" value="ECO:0007669"/>
    <property type="project" value="UniProtKB-EC"/>
</dbReference>
<evidence type="ECO:0000256" key="2">
    <source>
        <dbReference type="ARBA" id="ARBA00022723"/>
    </source>
</evidence>
<dbReference type="GO" id="GO:0046872">
    <property type="term" value="F:metal ion binding"/>
    <property type="evidence" value="ECO:0007669"/>
    <property type="project" value="UniProtKB-KW"/>
</dbReference>
<evidence type="ECO:0000313" key="17">
    <source>
        <dbReference type="EMBL" id="RHJ10269.1"/>
    </source>
</evidence>
<dbReference type="NCBIfam" id="NF006941">
    <property type="entry name" value="PRK09423.1"/>
    <property type="match status" value="1"/>
</dbReference>
<keyword evidence="3" id="KW-0560">Oxidoreductase</keyword>
<comment type="cofactor">
    <cofactor evidence="9">
        <name>Zn(2+)</name>
        <dbReference type="ChEBI" id="CHEBI:29105"/>
    </cofactor>
    <text evidence="9">Binds 1 zinc ion per subunit.</text>
</comment>
<keyword evidence="2 9" id="KW-0479">Metal-binding</keyword>
<dbReference type="Gene3D" id="3.40.50.1970">
    <property type="match status" value="1"/>
</dbReference>
<evidence type="ECO:0000259" key="12">
    <source>
        <dbReference type="Pfam" id="PF00465"/>
    </source>
</evidence>